<reference evidence="2" key="1">
    <citation type="submission" date="2022-10" db="EMBL/GenBank/DDBJ databases">
        <title>Characterization and whole genome sequencing of a new Roseateles species, isolated from fresh water.</title>
        <authorList>
            <person name="Guliayeva D.Y."/>
            <person name="Akhremchuk A.E."/>
            <person name="Sikolenko M.A."/>
            <person name="Valentovich L.N."/>
            <person name="Sidarenka A.V."/>
        </authorList>
    </citation>
    <scope>NUCLEOTIDE SEQUENCE</scope>
    <source>
        <strain evidence="2">BIM B-1768</strain>
    </source>
</reference>
<keyword evidence="3" id="KW-1185">Reference proteome</keyword>
<dbReference type="EMBL" id="CP104562">
    <property type="protein sequence ID" value="UXH78044.1"/>
    <property type="molecule type" value="Genomic_DNA"/>
</dbReference>
<evidence type="ECO:0000256" key="1">
    <source>
        <dbReference type="SAM" id="MobiDB-lite"/>
    </source>
</evidence>
<feature type="region of interest" description="Disordered" evidence="1">
    <location>
        <begin position="241"/>
        <end position="274"/>
    </location>
</feature>
<protein>
    <submittedName>
        <fullName evidence="2">Uncharacterized protein</fullName>
    </submittedName>
</protein>
<dbReference type="Proteomes" id="UP001064933">
    <property type="component" value="Chromosome"/>
</dbReference>
<dbReference type="RefSeq" id="WP_261757811.1">
    <property type="nucleotide sequence ID" value="NZ_CP104562.2"/>
</dbReference>
<accession>A0ABY6AXY2</accession>
<evidence type="ECO:0000313" key="3">
    <source>
        <dbReference type="Proteomes" id="UP001064933"/>
    </source>
</evidence>
<evidence type="ECO:0000313" key="2">
    <source>
        <dbReference type="EMBL" id="UXH78044.1"/>
    </source>
</evidence>
<sequence>MTAVQTARFSIAQVAPLMSFSFIAPRAVSALCSNAGSIDDAHPAPAHRRSAGACFGDETVDLTLDACGQALREGMDHLLELEHAYGIAPAALRTAMQRRMADLRQLQVVSSRLIADVHEGDRCPQIRARAVTLFRDSGSALRQLLDRAPPDALRLGLIRENIHRTLLEGTLRTLHPEVHHRVPSLEKHLVLMRQADTLRDIDTVIARVQELSSALHGLSDEVKAVRASLRVQDRLASLYRAGGPARTEPAPPGADAPVRAARGRGRPRRHTPRP</sequence>
<name>A0ABY6AXY2_9BURK</name>
<organism evidence="2 3">
    <name type="scientific">Roseateles amylovorans</name>
    <dbReference type="NCBI Taxonomy" id="2978473"/>
    <lineage>
        <taxon>Bacteria</taxon>
        <taxon>Pseudomonadati</taxon>
        <taxon>Pseudomonadota</taxon>
        <taxon>Betaproteobacteria</taxon>
        <taxon>Burkholderiales</taxon>
        <taxon>Sphaerotilaceae</taxon>
        <taxon>Roseateles</taxon>
    </lineage>
</organism>
<gene>
    <name evidence="2" type="ORF">N4261_24315</name>
</gene>
<feature type="compositionally biased region" description="Basic residues" evidence="1">
    <location>
        <begin position="261"/>
        <end position="274"/>
    </location>
</feature>
<proteinExistence type="predicted"/>